<gene>
    <name evidence="1" type="ORF">L1987_48058</name>
</gene>
<evidence type="ECO:0000313" key="1">
    <source>
        <dbReference type="EMBL" id="KAI3773528.1"/>
    </source>
</evidence>
<reference evidence="1 2" key="2">
    <citation type="journal article" date="2022" name="Mol. Ecol. Resour.">
        <title>The genomes of chicory, endive, great burdock and yacon provide insights into Asteraceae paleo-polyploidization history and plant inulin production.</title>
        <authorList>
            <person name="Fan W."/>
            <person name="Wang S."/>
            <person name="Wang H."/>
            <person name="Wang A."/>
            <person name="Jiang F."/>
            <person name="Liu H."/>
            <person name="Zhao H."/>
            <person name="Xu D."/>
            <person name="Zhang Y."/>
        </authorList>
    </citation>
    <scope>NUCLEOTIDE SEQUENCE [LARGE SCALE GENOMIC DNA]</scope>
    <source>
        <strain evidence="2">cv. Yunnan</strain>
        <tissue evidence="1">Leaves</tissue>
    </source>
</reference>
<accession>A0ACB9FQ98</accession>
<name>A0ACB9FQ98_9ASTR</name>
<dbReference type="Proteomes" id="UP001056120">
    <property type="component" value="Linkage Group LG16"/>
</dbReference>
<comment type="caution">
    <text evidence="1">The sequence shown here is derived from an EMBL/GenBank/DDBJ whole genome shotgun (WGS) entry which is preliminary data.</text>
</comment>
<proteinExistence type="predicted"/>
<reference evidence="2" key="1">
    <citation type="journal article" date="2022" name="Mol. Ecol. Resour.">
        <title>The genomes of chicory, endive, great burdock and yacon provide insights into Asteraceae palaeo-polyploidization history and plant inulin production.</title>
        <authorList>
            <person name="Fan W."/>
            <person name="Wang S."/>
            <person name="Wang H."/>
            <person name="Wang A."/>
            <person name="Jiang F."/>
            <person name="Liu H."/>
            <person name="Zhao H."/>
            <person name="Xu D."/>
            <person name="Zhang Y."/>
        </authorList>
    </citation>
    <scope>NUCLEOTIDE SEQUENCE [LARGE SCALE GENOMIC DNA]</scope>
    <source>
        <strain evidence="2">cv. Yunnan</strain>
    </source>
</reference>
<keyword evidence="2" id="KW-1185">Reference proteome</keyword>
<organism evidence="1 2">
    <name type="scientific">Smallanthus sonchifolius</name>
    <dbReference type="NCBI Taxonomy" id="185202"/>
    <lineage>
        <taxon>Eukaryota</taxon>
        <taxon>Viridiplantae</taxon>
        <taxon>Streptophyta</taxon>
        <taxon>Embryophyta</taxon>
        <taxon>Tracheophyta</taxon>
        <taxon>Spermatophyta</taxon>
        <taxon>Magnoliopsida</taxon>
        <taxon>eudicotyledons</taxon>
        <taxon>Gunneridae</taxon>
        <taxon>Pentapetalae</taxon>
        <taxon>asterids</taxon>
        <taxon>campanulids</taxon>
        <taxon>Asterales</taxon>
        <taxon>Asteraceae</taxon>
        <taxon>Asteroideae</taxon>
        <taxon>Heliantheae alliance</taxon>
        <taxon>Millerieae</taxon>
        <taxon>Smallanthus</taxon>
    </lineage>
</organism>
<evidence type="ECO:0000313" key="2">
    <source>
        <dbReference type="Proteomes" id="UP001056120"/>
    </source>
</evidence>
<sequence length="112" mass="12184">MIWVEIGGGRQLEAKQKPTRETEMCGKLTVDVLFTVATAFIQHTVGVCKVGKKKMNGAVGFVNPDLVSGVSYLFTSTSYGARSLVEGWFSRKTRRRGVEVGVWWGGLAAMGV</sequence>
<dbReference type="EMBL" id="CM042033">
    <property type="protein sequence ID" value="KAI3773528.1"/>
    <property type="molecule type" value="Genomic_DNA"/>
</dbReference>
<protein>
    <submittedName>
        <fullName evidence="1">Uncharacterized protein</fullName>
    </submittedName>
</protein>